<dbReference type="RefSeq" id="WP_163146617.1">
    <property type="nucleotide sequence ID" value="NZ_CP044458.1"/>
</dbReference>
<protein>
    <recommendedName>
        <fullName evidence="1">ART-PolyVal-like domain-containing protein</fullName>
    </recommendedName>
</protein>
<reference evidence="2 3" key="1">
    <citation type="submission" date="2019-09" db="EMBL/GenBank/DDBJ databases">
        <title>Non-baumannii Acinetobacter spp. carrying blaNDM-1 isolated in China.</title>
        <authorList>
            <person name="Cui C."/>
            <person name="Chen C."/>
            <person name="Sun J."/>
            <person name="Liu Y."/>
        </authorList>
    </citation>
    <scope>NUCLEOTIDE SEQUENCE [LARGE SCALE GENOMIC DNA]</scope>
    <source>
        <strain evidence="2 3">B18</strain>
        <plasmid evidence="3">pb18-3</plasmid>
    </source>
</reference>
<organism evidence="2 3">
    <name type="scientific">Acinetobacter indicus</name>
    <dbReference type="NCBI Taxonomy" id="756892"/>
    <lineage>
        <taxon>Bacteria</taxon>
        <taxon>Pseudomonadati</taxon>
        <taxon>Pseudomonadota</taxon>
        <taxon>Gammaproteobacteria</taxon>
        <taxon>Moraxellales</taxon>
        <taxon>Moraxellaceae</taxon>
        <taxon>Acinetobacter</taxon>
    </lineage>
</organism>
<gene>
    <name evidence="2" type="ORF">FSC09_17015</name>
</gene>
<accession>A0A6C0Y7A3</accession>
<feature type="domain" description="ART-PolyVal-like" evidence="1">
    <location>
        <begin position="70"/>
        <end position="301"/>
    </location>
</feature>
<dbReference type="InterPro" id="IPR049522">
    <property type="entry name" value="ART-PolyVal_dom"/>
</dbReference>
<evidence type="ECO:0000313" key="2">
    <source>
        <dbReference type="EMBL" id="QIC72058.1"/>
    </source>
</evidence>
<evidence type="ECO:0000313" key="3">
    <source>
        <dbReference type="Proteomes" id="UP000503440"/>
    </source>
</evidence>
<sequence>MNARFEISSLFATETDVRSAYFGTDLWLKAPNGNPTNLTESQWLQVRTAAFKAWFGDWEFNPAQASKIVDENGEPQVVYHGTRHSFESFDHLCLSNNTGNDGHYGAGFYFSTEQMEAATYGDLLYPVFINLKKPVFDCPECLEPIAAQFGIYKEFLTVDKDWLADQIAAKDEHAGQLARLFAQGLSYENAWDEFIANGGNFHDNVLDLNCVGDLYENIDTAIGCYNMDFINEHFGEVPEHAKVYGFDEPVRIIYMTDMGNCGQSFTHISKGCGFDGVWANSEVVAFEANQIKSATGNNGQFSTDANIYH</sequence>
<dbReference type="Proteomes" id="UP000503440">
    <property type="component" value="Plasmid pB18-3"/>
</dbReference>
<proteinExistence type="predicted"/>
<dbReference type="Pfam" id="PF18760">
    <property type="entry name" value="ART-PolyVal"/>
    <property type="match status" value="1"/>
</dbReference>
<keyword evidence="2" id="KW-0614">Plasmid</keyword>
<name>A0A6C0Y7A3_9GAMM</name>
<dbReference type="EMBL" id="CP044458">
    <property type="protein sequence ID" value="QIC72058.1"/>
    <property type="molecule type" value="Genomic_DNA"/>
</dbReference>
<dbReference type="AlphaFoldDB" id="A0A6C0Y7A3"/>
<evidence type="ECO:0000259" key="1">
    <source>
        <dbReference type="Pfam" id="PF18760"/>
    </source>
</evidence>
<geneLocation type="plasmid" evidence="3">
    <name>pb18-3</name>
</geneLocation>